<reference evidence="1" key="1">
    <citation type="submission" date="2021-05" db="EMBL/GenBank/DDBJ databases">
        <authorList>
            <person name="Alioto T."/>
            <person name="Alioto T."/>
            <person name="Gomez Garrido J."/>
        </authorList>
    </citation>
    <scope>NUCLEOTIDE SEQUENCE</scope>
</reference>
<sequence>MSFECIDPPLEQTLVAEGINIPLEQNLVDMFSSEGLDIPLEQIQVDMVLVSSEGIDLPFEQTLASSNLNTGMSSGSDLPMNSDELLKWSAVYHADQEEEEEEEEVYGWP</sequence>
<protein>
    <submittedName>
        <fullName evidence="1">Uncharacterized protein</fullName>
    </submittedName>
</protein>
<organism evidence="1">
    <name type="scientific">Cacopsylla melanoneura</name>
    <dbReference type="NCBI Taxonomy" id="428564"/>
    <lineage>
        <taxon>Eukaryota</taxon>
        <taxon>Metazoa</taxon>
        <taxon>Ecdysozoa</taxon>
        <taxon>Arthropoda</taxon>
        <taxon>Hexapoda</taxon>
        <taxon>Insecta</taxon>
        <taxon>Pterygota</taxon>
        <taxon>Neoptera</taxon>
        <taxon>Paraneoptera</taxon>
        <taxon>Hemiptera</taxon>
        <taxon>Sternorrhyncha</taxon>
        <taxon>Psylloidea</taxon>
        <taxon>Psyllidae</taxon>
        <taxon>Psyllinae</taxon>
        <taxon>Cacopsylla</taxon>
    </lineage>
</organism>
<name>A0A8D9DX31_9HEMI</name>
<evidence type="ECO:0000313" key="1">
    <source>
        <dbReference type="EMBL" id="CAG6730470.1"/>
    </source>
</evidence>
<proteinExistence type="predicted"/>
<accession>A0A8D9DX31</accession>
<dbReference type="EMBL" id="HBUF01381476">
    <property type="protein sequence ID" value="CAG6730470.1"/>
    <property type="molecule type" value="Transcribed_RNA"/>
</dbReference>
<dbReference type="AlphaFoldDB" id="A0A8D9DX31"/>